<accession>A0AAV4R3I6</accession>
<evidence type="ECO:0000313" key="2">
    <source>
        <dbReference type="Proteomes" id="UP001054837"/>
    </source>
</evidence>
<reference evidence="1 2" key="1">
    <citation type="submission" date="2021-06" db="EMBL/GenBank/DDBJ databases">
        <title>Caerostris darwini draft genome.</title>
        <authorList>
            <person name="Kono N."/>
            <person name="Arakawa K."/>
        </authorList>
    </citation>
    <scope>NUCLEOTIDE SEQUENCE [LARGE SCALE GENOMIC DNA]</scope>
</reference>
<gene>
    <name evidence="1" type="ORF">CDAR_187861</name>
</gene>
<name>A0AAV4R3I6_9ARAC</name>
<sequence length="173" mass="19675">MASINQRYSAEVFTFTIEDFSGLQGKINIPGFTLIIGYPRSCMAERIKELLRIKVGLHAPAHCKVHLWDMTSQHILSRVVDVTAVNPGYYIFTTTLEECTKIANLYGNQLIVQFEFLTDTTCTLSNDSTKSIDVVFELKDYTNLFIQAQKEKERKRMLKEAKKANNGLGNLMN</sequence>
<dbReference type="Proteomes" id="UP001054837">
    <property type="component" value="Unassembled WGS sequence"/>
</dbReference>
<proteinExistence type="predicted"/>
<comment type="caution">
    <text evidence="1">The sequence shown here is derived from an EMBL/GenBank/DDBJ whole genome shotgun (WGS) entry which is preliminary data.</text>
</comment>
<dbReference type="EMBL" id="BPLQ01005625">
    <property type="protein sequence ID" value="GIY16030.1"/>
    <property type="molecule type" value="Genomic_DNA"/>
</dbReference>
<protein>
    <submittedName>
        <fullName evidence="1">Uncharacterized protein</fullName>
    </submittedName>
</protein>
<dbReference type="AlphaFoldDB" id="A0AAV4R3I6"/>
<keyword evidence="2" id="KW-1185">Reference proteome</keyword>
<evidence type="ECO:0000313" key="1">
    <source>
        <dbReference type="EMBL" id="GIY16030.1"/>
    </source>
</evidence>
<organism evidence="1 2">
    <name type="scientific">Caerostris darwini</name>
    <dbReference type="NCBI Taxonomy" id="1538125"/>
    <lineage>
        <taxon>Eukaryota</taxon>
        <taxon>Metazoa</taxon>
        <taxon>Ecdysozoa</taxon>
        <taxon>Arthropoda</taxon>
        <taxon>Chelicerata</taxon>
        <taxon>Arachnida</taxon>
        <taxon>Araneae</taxon>
        <taxon>Araneomorphae</taxon>
        <taxon>Entelegynae</taxon>
        <taxon>Araneoidea</taxon>
        <taxon>Araneidae</taxon>
        <taxon>Caerostris</taxon>
    </lineage>
</organism>